<dbReference type="RefSeq" id="WP_095722070.1">
    <property type="nucleotide sequence ID" value="NZ_NTFS01000122.1"/>
</dbReference>
<accession>A0A2A2TIV1</accession>
<comment type="caution">
    <text evidence="2">The sequence shown here is derived from an EMBL/GenBank/DDBJ whole genome shotgun (WGS) entry which is preliminary data.</text>
</comment>
<dbReference type="AlphaFoldDB" id="A0A2A2TIV1"/>
<protein>
    <submittedName>
        <fullName evidence="2">Alpha/beta hydrolase</fullName>
    </submittedName>
</protein>
<sequence length="261" mass="29644">MNVPKVELKPCFLSPKKPKPEYPLFVYLPGMDGTGQLLRSQTAGLEVGFDVRCFAIPRHDLTSWEDLANNVLDLIYTELKRNSQRLVYLCGESFGGCLAQKVAIKAPHLFKRIILINPASSFKLRSWYVWASPLMNLVPGWVYDVSSVGLLPFLAALTRITQSDRQELLETVSSVPRETIIWRISLLRQFDIDESKLSQLTQPTLILASLEDRLLPSREEAQRLKNIFPNSNIVTLRDSGHACLLEAEINLYKILKDTNFI</sequence>
<dbReference type="InterPro" id="IPR029058">
    <property type="entry name" value="AB_hydrolase_fold"/>
</dbReference>
<dbReference type="GO" id="GO:0016020">
    <property type="term" value="C:membrane"/>
    <property type="evidence" value="ECO:0007669"/>
    <property type="project" value="TreeGrafter"/>
</dbReference>
<evidence type="ECO:0000313" key="2">
    <source>
        <dbReference type="EMBL" id="PAX54104.1"/>
    </source>
</evidence>
<dbReference type="InterPro" id="IPR000073">
    <property type="entry name" value="AB_hydrolase_1"/>
</dbReference>
<organism evidence="2 3">
    <name type="scientific">Brunnivagina elsteri CCALA 953</name>
    <dbReference type="NCBI Taxonomy" id="987040"/>
    <lineage>
        <taxon>Bacteria</taxon>
        <taxon>Bacillati</taxon>
        <taxon>Cyanobacteriota</taxon>
        <taxon>Cyanophyceae</taxon>
        <taxon>Nostocales</taxon>
        <taxon>Calotrichaceae</taxon>
        <taxon>Brunnivagina</taxon>
    </lineage>
</organism>
<keyword evidence="3" id="KW-1185">Reference proteome</keyword>
<dbReference type="Proteomes" id="UP000218238">
    <property type="component" value="Unassembled WGS sequence"/>
</dbReference>
<dbReference type="PANTHER" id="PTHR22753">
    <property type="entry name" value="TRANSMEMBRANE PROTEIN 68"/>
    <property type="match status" value="1"/>
</dbReference>
<dbReference type="Gene3D" id="3.40.50.1820">
    <property type="entry name" value="alpha/beta hydrolase"/>
    <property type="match status" value="1"/>
</dbReference>
<proteinExistence type="predicted"/>
<evidence type="ECO:0000313" key="3">
    <source>
        <dbReference type="Proteomes" id="UP000218238"/>
    </source>
</evidence>
<keyword evidence="2" id="KW-0378">Hydrolase</keyword>
<feature type="domain" description="Serine aminopeptidase S33" evidence="1">
    <location>
        <begin position="59"/>
        <end position="246"/>
    </location>
</feature>
<dbReference type="Pfam" id="PF12146">
    <property type="entry name" value="Hydrolase_4"/>
    <property type="match status" value="1"/>
</dbReference>
<dbReference type="PRINTS" id="PR00111">
    <property type="entry name" value="ABHYDROLASE"/>
</dbReference>
<gene>
    <name evidence="2" type="ORF">CK510_12795</name>
</gene>
<dbReference type="EMBL" id="NTFS01000122">
    <property type="protein sequence ID" value="PAX54104.1"/>
    <property type="molecule type" value="Genomic_DNA"/>
</dbReference>
<dbReference type="OrthoDB" id="571089at2"/>
<name>A0A2A2TIV1_9CYAN</name>
<dbReference type="GO" id="GO:0016787">
    <property type="term" value="F:hydrolase activity"/>
    <property type="evidence" value="ECO:0007669"/>
    <property type="project" value="UniProtKB-KW"/>
</dbReference>
<evidence type="ECO:0000259" key="1">
    <source>
        <dbReference type="Pfam" id="PF12146"/>
    </source>
</evidence>
<dbReference type="PANTHER" id="PTHR22753:SF48">
    <property type="entry name" value="PHOSPHOLIPID_GLYCEROL ACYLTRANSFERASE DOMAIN-CONTAINING PROTEIN"/>
    <property type="match status" value="1"/>
</dbReference>
<reference evidence="2 3" key="1">
    <citation type="submission" date="2017-08" db="EMBL/GenBank/DDBJ databases">
        <title>Draft genome sequence of filamentous cyanobacterium Calothrix elsteri CCALA 953.</title>
        <authorList>
            <person name="Gagunashvili A.N."/>
            <person name="Elster J."/>
            <person name="Andresson O.S."/>
        </authorList>
    </citation>
    <scope>NUCLEOTIDE SEQUENCE [LARGE SCALE GENOMIC DNA]</scope>
    <source>
        <strain evidence="2 3">CCALA 953</strain>
    </source>
</reference>
<dbReference type="InterPro" id="IPR022742">
    <property type="entry name" value="Hydrolase_4"/>
</dbReference>
<dbReference type="SUPFAM" id="SSF53474">
    <property type="entry name" value="alpha/beta-Hydrolases"/>
    <property type="match status" value="1"/>
</dbReference>